<dbReference type="Gene3D" id="3.40.50.1110">
    <property type="entry name" value="SGNH hydrolase"/>
    <property type="match status" value="1"/>
</dbReference>
<evidence type="ECO:0000259" key="1">
    <source>
        <dbReference type="Pfam" id="PF13472"/>
    </source>
</evidence>
<reference evidence="2 3" key="1">
    <citation type="submission" date="2018-05" db="EMBL/GenBank/DDBJ databases">
        <title>A metagenomic window into the 2 km-deep terrestrial subsurface aquifer revealed taxonomically and functionally diverse microbial community comprising novel uncultured bacterial lineages.</title>
        <authorList>
            <person name="Kadnikov V.V."/>
            <person name="Mardanov A.V."/>
            <person name="Beletsky A.V."/>
            <person name="Banks D."/>
            <person name="Pimenov N.V."/>
            <person name="Frank Y.A."/>
            <person name="Karnachuk O.V."/>
            <person name="Ravin N.V."/>
        </authorList>
    </citation>
    <scope>NUCLEOTIDE SEQUENCE [LARGE SCALE GENOMIC DNA]</scope>
    <source>
        <strain evidence="2">BY</strain>
    </source>
</reference>
<dbReference type="SUPFAM" id="SSF52266">
    <property type="entry name" value="SGNH hydrolase"/>
    <property type="match status" value="1"/>
</dbReference>
<organism evidence="2 3">
    <name type="scientific">Sumerlaea chitinivorans</name>
    <dbReference type="NCBI Taxonomy" id="2250252"/>
    <lineage>
        <taxon>Bacteria</taxon>
        <taxon>Candidatus Sumerlaeota</taxon>
        <taxon>Candidatus Sumerlaeia</taxon>
        <taxon>Candidatus Sumerlaeales</taxon>
        <taxon>Candidatus Sumerlaeaceae</taxon>
        <taxon>Candidatus Sumerlaea</taxon>
    </lineage>
</organism>
<accession>A0A2Z4Y4V6</accession>
<gene>
    <name evidence="2" type="ORF">BRCON_1397</name>
</gene>
<dbReference type="AlphaFoldDB" id="A0A2Z4Y4V6"/>
<sequence length="389" mass="44179">MLAIVFGCVVAFVAMEVFVRALLASRPNDIEALRRFNHAKQTVGELKLIHFVRISDNPRLVYEMLPNIEGTFHKAPLRTNSAGFADRERSLEKPARTFRIAVIGDSIAFGWGVPPEARYSDRLEKFLNETATTSTRYEVLNFGIPGYNTVMEAELLRTRVLRYQPDAILIGYCADNDTSLPNFVARPRPLYTLTHSYLWEMLRTRSVASARSALEAGVQYVDPANVPPEYQALVGWDRAAQAMREIADLARERKIPVLFLRDYYYFEPWRTTPSTLPPDPGADADALAKQLGFVVISPFQSLLEFLDRHGLHSFALSVDIENGDAHPNALRHALLAQEIYRTLVEHKLIPDAAERAQRLNEHMRLWDQWIQEALAMARIPEKYRGAASK</sequence>
<evidence type="ECO:0000313" key="3">
    <source>
        <dbReference type="Proteomes" id="UP000262583"/>
    </source>
</evidence>
<dbReference type="InterPro" id="IPR036514">
    <property type="entry name" value="SGNH_hydro_sf"/>
</dbReference>
<dbReference type="Proteomes" id="UP000262583">
    <property type="component" value="Chromosome"/>
</dbReference>
<proteinExistence type="predicted"/>
<protein>
    <recommendedName>
        <fullName evidence="1">SGNH hydrolase-type esterase domain-containing protein</fullName>
    </recommendedName>
</protein>
<dbReference type="KEGG" id="schv:BRCON_1397"/>
<dbReference type="EMBL" id="CP030759">
    <property type="protein sequence ID" value="AXA36174.1"/>
    <property type="molecule type" value="Genomic_DNA"/>
</dbReference>
<name>A0A2Z4Y4V6_SUMC1</name>
<dbReference type="Pfam" id="PF13472">
    <property type="entry name" value="Lipase_GDSL_2"/>
    <property type="match status" value="1"/>
</dbReference>
<evidence type="ECO:0000313" key="2">
    <source>
        <dbReference type="EMBL" id="AXA36174.1"/>
    </source>
</evidence>
<dbReference type="InterPro" id="IPR013830">
    <property type="entry name" value="SGNH_hydro"/>
</dbReference>
<feature type="domain" description="SGNH hydrolase-type esterase" evidence="1">
    <location>
        <begin position="102"/>
        <end position="266"/>
    </location>
</feature>